<name>A0A2I1GR74_9GLOM</name>
<protein>
    <submittedName>
        <fullName evidence="1">Uncharacterized protein</fullName>
    </submittedName>
</protein>
<accession>A0A2I1GR74</accession>
<dbReference type="Proteomes" id="UP000234323">
    <property type="component" value="Unassembled WGS sequence"/>
</dbReference>
<dbReference type="AlphaFoldDB" id="A0A2I1GR74"/>
<gene>
    <name evidence="1" type="ORF">RhiirA4_464838</name>
</gene>
<organism evidence="1 2">
    <name type="scientific">Rhizophagus irregularis</name>
    <dbReference type="NCBI Taxonomy" id="588596"/>
    <lineage>
        <taxon>Eukaryota</taxon>
        <taxon>Fungi</taxon>
        <taxon>Fungi incertae sedis</taxon>
        <taxon>Mucoromycota</taxon>
        <taxon>Glomeromycotina</taxon>
        <taxon>Glomeromycetes</taxon>
        <taxon>Glomerales</taxon>
        <taxon>Glomeraceae</taxon>
        <taxon>Rhizophagus</taxon>
    </lineage>
</organism>
<comment type="caution">
    <text evidence="1">The sequence shown here is derived from an EMBL/GenBank/DDBJ whole genome shotgun (WGS) entry which is preliminary data.</text>
</comment>
<evidence type="ECO:0000313" key="2">
    <source>
        <dbReference type="Proteomes" id="UP000234323"/>
    </source>
</evidence>
<evidence type="ECO:0000313" key="1">
    <source>
        <dbReference type="EMBL" id="PKY49034.1"/>
    </source>
</evidence>
<dbReference type="EMBL" id="LLXI01000697">
    <property type="protein sequence ID" value="PKY49034.1"/>
    <property type="molecule type" value="Genomic_DNA"/>
</dbReference>
<keyword evidence="2" id="KW-1185">Reference proteome</keyword>
<sequence>MKTCFFLVGNHHIRHSMKIKTFERGTAKRMQEHLNNNCPRAPDSAKISQQTSEISNITEAYQSSTSFTAKQQNKGLKNAKIENFMVSISEELKFY</sequence>
<proteinExistence type="predicted"/>
<reference evidence="1 2" key="1">
    <citation type="submission" date="2015-10" db="EMBL/GenBank/DDBJ databases">
        <title>Genome analyses suggest a sexual origin of heterokaryosis in a supposedly ancient asexual fungus.</title>
        <authorList>
            <person name="Ropars J."/>
            <person name="Sedzielewska K."/>
            <person name="Noel J."/>
            <person name="Charron P."/>
            <person name="Farinelli L."/>
            <person name="Marton T."/>
            <person name="Kruger M."/>
            <person name="Pelin A."/>
            <person name="Brachmann A."/>
            <person name="Corradi N."/>
        </authorList>
    </citation>
    <scope>NUCLEOTIDE SEQUENCE [LARGE SCALE GENOMIC DNA]</scope>
    <source>
        <strain evidence="1 2">A4</strain>
    </source>
</reference>